<dbReference type="PIRSF" id="PIRSF016702">
    <property type="entry name" value="DNA_bp_PD1"/>
    <property type="match status" value="1"/>
</dbReference>
<dbReference type="eggNOG" id="COG1661">
    <property type="taxonomic scope" value="Bacteria"/>
</dbReference>
<dbReference type="Pfam" id="PF03479">
    <property type="entry name" value="PCC"/>
    <property type="match status" value="1"/>
</dbReference>
<dbReference type="InterPro" id="IPR005175">
    <property type="entry name" value="PPC_dom"/>
</dbReference>
<dbReference type="OrthoDB" id="9791702at2"/>
<dbReference type="HOGENOM" id="CLU_114051_2_1_9"/>
<feature type="domain" description="PPC" evidence="1">
    <location>
        <begin position="4"/>
        <end position="141"/>
    </location>
</feature>
<evidence type="ECO:0000313" key="3">
    <source>
        <dbReference type="Proteomes" id="UP000003178"/>
    </source>
</evidence>
<reference evidence="2 3" key="1">
    <citation type="submission" date="2008-09" db="EMBL/GenBank/DDBJ databases">
        <authorList>
            <person name="Fulton L."/>
            <person name="Clifton S."/>
            <person name="Fulton B."/>
            <person name="Xu J."/>
            <person name="Minx P."/>
            <person name="Pepin K.H."/>
            <person name="Johnson M."/>
            <person name="Thiruvilangam P."/>
            <person name="Bhonagiri V."/>
            <person name="Nash W.E."/>
            <person name="Mardis E.R."/>
            <person name="Wilson R.K."/>
        </authorList>
    </citation>
    <scope>NUCLEOTIDE SEQUENCE [LARGE SCALE GENOMIC DNA]</scope>
    <source>
        <strain evidence="2 3">DSM 13275</strain>
    </source>
</reference>
<dbReference type="Gene3D" id="3.30.1330.80">
    <property type="entry name" value="Hypothetical protein, similar to alpha- acetolactate decarboxylase, domain 2"/>
    <property type="match status" value="1"/>
</dbReference>
<evidence type="ECO:0000313" key="2">
    <source>
        <dbReference type="EMBL" id="EEA84463.1"/>
    </source>
</evidence>
<dbReference type="RefSeq" id="WP_006440725.1">
    <property type="nucleotide sequence ID" value="NZ_DS995358.1"/>
</dbReference>
<proteinExistence type="predicted"/>
<dbReference type="InterPro" id="IPR025707">
    <property type="entry name" value="DNA_bp_PD1"/>
</dbReference>
<organism evidence="2 3">
    <name type="scientific">Peptacetobacter hiranonis (strain DSM 13275 / JCM 10541 / KCTC 15199 / TO-931)</name>
    <name type="common">Clostridium hiranonis</name>
    <dbReference type="NCBI Taxonomy" id="500633"/>
    <lineage>
        <taxon>Bacteria</taxon>
        <taxon>Bacillati</taxon>
        <taxon>Bacillota</taxon>
        <taxon>Clostridia</taxon>
        <taxon>Peptostreptococcales</taxon>
        <taxon>Peptostreptococcaceae</taxon>
        <taxon>Peptacetobacter</taxon>
    </lineage>
</organism>
<dbReference type="PANTHER" id="PTHR34988">
    <property type="entry name" value="PROTEIN, PUTATIVE-RELATED"/>
    <property type="match status" value="1"/>
</dbReference>
<evidence type="ECO:0000259" key="1">
    <source>
        <dbReference type="PROSITE" id="PS51742"/>
    </source>
</evidence>
<comment type="caution">
    <text evidence="2">The sequence shown here is derived from an EMBL/GenBank/DDBJ whole genome shotgun (WGS) entry which is preliminary data.</text>
</comment>
<keyword evidence="3" id="KW-1185">Reference proteome</keyword>
<dbReference type="PANTHER" id="PTHR34988:SF1">
    <property type="entry name" value="DNA-BINDING PROTEIN"/>
    <property type="match status" value="1"/>
</dbReference>
<dbReference type="Proteomes" id="UP000003178">
    <property type="component" value="Unassembled WGS sequence"/>
</dbReference>
<dbReference type="STRING" id="500633.CLOHIR_01863"/>
<gene>
    <name evidence="2" type="ORF">CLOHIR_01863</name>
</gene>
<sequence length="142" mass="15871">MEYIKSGNTIAVRIDYDEEVMEKLTELCKKENITSAAVSGIGATKLAELGLYNIETKEYKVTSYTGLYEVGSFMGNITQKDGEPYLHMHITIGDPEKNEVHSGHLNKAVIGATSEIFVTVFDKKIGRQLDEKTGINIFEFEK</sequence>
<dbReference type="CDD" id="cd11378">
    <property type="entry name" value="DUF296"/>
    <property type="match status" value="1"/>
</dbReference>
<accession>B6G157</accession>
<protein>
    <recommendedName>
        <fullName evidence="1">PPC domain-containing protein</fullName>
    </recommendedName>
</protein>
<name>B6G157_PEPHT</name>
<dbReference type="EMBL" id="ABWP01000071">
    <property type="protein sequence ID" value="EEA84463.1"/>
    <property type="molecule type" value="Genomic_DNA"/>
</dbReference>
<dbReference type="AlphaFoldDB" id="B6G157"/>
<reference evidence="2 3" key="2">
    <citation type="submission" date="2008-10" db="EMBL/GenBank/DDBJ databases">
        <title>Draft genome sequence of Clostridium hiranonis (DSM 13275).</title>
        <authorList>
            <person name="Sudarsanam P."/>
            <person name="Ley R."/>
            <person name="Guruge J."/>
            <person name="Turnbaugh P.J."/>
            <person name="Mahowald M."/>
            <person name="Liep D."/>
            <person name="Gordon J."/>
        </authorList>
    </citation>
    <scope>NUCLEOTIDE SEQUENCE [LARGE SCALE GENOMIC DNA]</scope>
    <source>
        <strain evidence="2 3">DSM 13275</strain>
    </source>
</reference>
<dbReference type="PROSITE" id="PS51742">
    <property type="entry name" value="PPC"/>
    <property type="match status" value="1"/>
</dbReference>
<dbReference type="SUPFAM" id="SSF117856">
    <property type="entry name" value="AF0104/ALDC/Ptd012-like"/>
    <property type="match status" value="1"/>
</dbReference>